<dbReference type="Proteomes" id="UP000184774">
    <property type="component" value="Unassembled WGS sequence"/>
</dbReference>
<accession>A0A1N6M9L5</accession>
<gene>
    <name evidence="1" type="ORF">VSP9026_03843</name>
</gene>
<protein>
    <submittedName>
        <fullName evidence="1">Uncharacterized protein</fullName>
    </submittedName>
</protein>
<sequence>MSEKLSREFELTQKAREYLIQLQDIYKDTDRKELCDVLLYLNNLLTNEVARLMHQE</sequence>
<dbReference type="OrthoDB" id="5905540at2"/>
<evidence type="ECO:0000313" key="2">
    <source>
        <dbReference type="Proteomes" id="UP000184774"/>
    </source>
</evidence>
<organism evidence="1 2">
    <name type="scientific">Vibrio spartinae</name>
    <dbReference type="NCBI Taxonomy" id="1918945"/>
    <lineage>
        <taxon>Bacteria</taxon>
        <taxon>Pseudomonadati</taxon>
        <taxon>Pseudomonadota</taxon>
        <taxon>Gammaproteobacteria</taxon>
        <taxon>Vibrionales</taxon>
        <taxon>Vibrionaceae</taxon>
        <taxon>Vibrio</taxon>
    </lineage>
</organism>
<reference evidence="1 2" key="1">
    <citation type="submission" date="2016-12" db="EMBL/GenBank/DDBJ databases">
        <authorList>
            <person name="Song W.-J."/>
            <person name="Kurnit D.M."/>
        </authorList>
    </citation>
    <scope>NUCLEOTIDE SEQUENCE [LARGE SCALE GENOMIC DNA]</scope>
    <source>
        <strain evidence="1 2">CECT 9026</strain>
    </source>
</reference>
<evidence type="ECO:0000313" key="1">
    <source>
        <dbReference type="EMBL" id="SIO96083.1"/>
    </source>
</evidence>
<name>A0A1N6M9L5_9VIBR</name>
<proteinExistence type="predicted"/>
<dbReference type="AlphaFoldDB" id="A0A1N6M9L5"/>
<dbReference type="EMBL" id="FSSB01000025">
    <property type="protein sequence ID" value="SIO96083.1"/>
    <property type="molecule type" value="Genomic_DNA"/>
</dbReference>
<dbReference type="RefSeq" id="WP_159439489.1">
    <property type="nucleotide sequence ID" value="NZ_AP024907.1"/>
</dbReference>